<feature type="coiled-coil region" evidence="2">
    <location>
        <begin position="615"/>
        <end position="724"/>
    </location>
</feature>
<evidence type="ECO:0000313" key="4">
    <source>
        <dbReference type="Proteomes" id="UP001161247"/>
    </source>
</evidence>
<gene>
    <name evidence="3" type="ORF">OLC1_LOCUS4282</name>
</gene>
<dbReference type="GO" id="GO:0007131">
    <property type="term" value="P:reciprocal meiotic recombination"/>
    <property type="evidence" value="ECO:0007669"/>
    <property type="project" value="TreeGrafter"/>
</dbReference>
<organism evidence="3 4">
    <name type="scientific">Oldenlandia corymbosa var. corymbosa</name>
    <dbReference type="NCBI Taxonomy" id="529605"/>
    <lineage>
        <taxon>Eukaryota</taxon>
        <taxon>Viridiplantae</taxon>
        <taxon>Streptophyta</taxon>
        <taxon>Embryophyta</taxon>
        <taxon>Tracheophyta</taxon>
        <taxon>Spermatophyta</taxon>
        <taxon>Magnoliopsida</taxon>
        <taxon>eudicotyledons</taxon>
        <taxon>Gunneridae</taxon>
        <taxon>Pentapetalae</taxon>
        <taxon>asterids</taxon>
        <taxon>lamiids</taxon>
        <taxon>Gentianales</taxon>
        <taxon>Rubiaceae</taxon>
        <taxon>Rubioideae</taxon>
        <taxon>Spermacoceae</taxon>
        <taxon>Hedyotis-Oldenlandia complex</taxon>
        <taxon>Oldenlandia</taxon>
    </lineage>
</organism>
<evidence type="ECO:0000256" key="1">
    <source>
        <dbReference type="ARBA" id="ARBA00023054"/>
    </source>
</evidence>
<dbReference type="PANTHER" id="PTHR23160">
    <property type="entry name" value="SYNAPTONEMAL COMPLEX PROTEIN-RELATED"/>
    <property type="match status" value="1"/>
</dbReference>
<reference evidence="3" key="1">
    <citation type="submission" date="2023-03" db="EMBL/GenBank/DDBJ databases">
        <authorList>
            <person name="Julca I."/>
        </authorList>
    </citation>
    <scope>NUCLEOTIDE SEQUENCE</scope>
</reference>
<protein>
    <submittedName>
        <fullName evidence="3">OLC1v1027997C1</fullName>
    </submittedName>
</protein>
<name>A0AAV1CCR5_OLDCO</name>
<keyword evidence="1 2" id="KW-0175">Coiled coil</keyword>
<dbReference type="Proteomes" id="UP001161247">
    <property type="component" value="Chromosome 2"/>
</dbReference>
<feature type="coiled-coil region" evidence="2">
    <location>
        <begin position="138"/>
        <end position="193"/>
    </location>
</feature>
<evidence type="ECO:0000313" key="3">
    <source>
        <dbReference type="EMBL" id="CAI9092685.1"/>
    </source>
</evidence>
<feature type="coiled-coil region" evidence="2">
    <location>
        <begin position="229"/>
        <end position="284"/>
    </location>
</feature>
<evidence type="ECO:0000256" key="2">
    <source>
        <dbReference type="SAM" id="Coils"/>
    </source>
</evidence>
<dbReference type="EMBL" id="OX459119">
    <property type="protein sequence ID" value="CAI9092685.1"/>
    <property type="molecule type" value="Genomic_DNA"/>
</dbReference>
<sequence>MSDALPARFHMAAFPFRRSPTHHPCFTPLPPSRHFSSSTKLRWRIPEQQWQKASGLLVESKRKGAISWVVRSVLNDNMPSINGKGETEPTRILLERLFSQTQKLEEQIGKDPDIPEVAEIRLSLEKLEADFLAAFSALKKKEYDLQEAERKVRLEYEELNLAKEEMAQLEKEIACANSRREELEEELMKANLGLASQVLVIDDLKQCLTERDKAIVAAKRALSLKGDEIERMSQDLSKKSEEAASAELELRSKVKLLDAANEIVRRQEDEIHELQRMIQEKEEGIEVSKIRQKAELDKLRIAESNLKKRTADWLTARQELKKLEEEMSKHTGEANDTLKDFERVKALLAEVRSKLVLSQKSFALSRQKVEEQEQLLEKQLEELKEQMESVQSYTITLEDAKMEIENERVKMRVIEARNKELERELLMEKEVIAELQKDLNKQRESLERAFQEISSLNQVLVLKNAEFEEMENRLQVKDAELVDARLEIQHLISERASFQGLLEKKDTEVSNAEEVLAAVNREIIELNILMKHREDQLIEATTALQEKEINVQALKHEVDDNKHKFSEAESVVEKIVELTQHLALSAGDFEGFHGTSLLEEANNCEPAGDNLSWQRTRLETELQLTKETLRMKEMEVLASQRALTIKEEKLKLVSRKLDNKEMEWIKMKEEMIRESAELRQLYALAQERIGEKSIGDLAIEKLELEAAQLEVEAATNALQKLAQMSKDLLNMVTLSTNSDVDISILLPQSGLKNPLHLDESHGVTEFRTEVAKLLALTEQLVIEAGTKQVER</sequence>
<keyword evidence="4" id="KW-1185">Reference proteome</keyword>
<feature type="coiled-coil region" evidence="2">
    <location>
        <begin position="320"/>
        <end position="564"/>
    </location>
</feature>
<dbReference type="AlphaFoldDB" id="A0AAV1CCR5"/>
<accession>A0AAV1CCR5</accession>
<proteinExistence type="predicted"/>
<dbReference type="PANTHER" id="PTHR23160:SF19">
    <property type="entry name" value="MYOSIN HEAVY CHAIN-RELATED PROTEIN"/>
    <property type="match status" value="1"/>
</dbReference>